<evidence type="ECO:0000313" key="4">
    <source>
        <dbReference type="EMBL" id="CAK9061996.1"/>
    </source>
</evidence>
<feature type="region of interest" description="Disordered" evidence="1">
    <location>
        <begin position="1"/>
        <end position="41"/>
    </location>
</feature>
<keyword evidence="2" id="KW-1133">Transmembrane helix</keyword>
<dbReference type="EMBL" id="CAXAMM010027891">
    <property type="protein sequence ID" value="CAK9061782.1"/>
    <property type="molecule type" value="Genomic_DNA"/>
</dbReference>
<feature type="compositionally biased region" description="Polar residues" evidence="1">
    <location>
        <begin position="18"/>
        <end position="39"/>
    </location>
</feature>
<evidence type="ECO:0000256" key="1">
    <source>
        <dbReference type="SAM" id="MobiDB-lite"/>
    </source>
</evidence>
<feature type="compositionally biased region" description="Basic and acidic residues" evidence="1">
    <location>
        <begin position="1"/>
        <end position="14"/>
    </location>
</feature>
<name>A0ABP0NEA9_9DINO</name>
<sequence>MQDAVSKDTLKSMEKTAQLPTNVTSGAVTSRATESSAPSQHEVGKASGWFLPCFGWSIVVVLVVLVALRIKWPELSDVGVRYVAKRVSLMGKKPREEKSDGREDPQQKKVEVPTDADAFLTREATKA</sequence>
<feature type="compositionally biased region" description="Basic and acidic residues" evidence="1">
    <location>
        <begin position="93"/>
        <end position="112"/>
    </location>
</feature>
<organism evidence="4 5">
    <name type="scientific">Durusdinium trenchii</name>
    <dbReference type="NCBI Taxonomy" id="1381693"/>
    <lineage>
        <taxon>Eukaryota</taxon>
        <taxon>Sar</taxon>
        <taxon>Alveolata</taxon>
        <taxon>Dinophyceae</taxon>
        <taxon>Suessiales</taxon>
        <taxon>Symbiodiniaceae</taxon>
        <taxon>Durusdinium</taxon>
    </lineage>
</organism>
<accession>A0ABP0NEA9</accession>
<dbReference type="EMBL" id="CAXAMM010028002">
    <property type="protein sequence ID" value="CAK9061996.1"/>
    <property type="molecule type" value="Genomic_DNA"/>
</dbReference>
<protein>
    <submittedName>
        <fullName evidence="4">Uncharacterized protein</fullName>
    </submittedName>
</protein>
<keyword evidence="5" id="KW-1185">Reference proteome</keyword>
<comment type="caution">
    <text evidence="4">The sequence shown here is derived from an EMBL/GenBank/DDBJ whole genome shotgun (WGS) entry which is preliminary data.</text>
</comment>
<keyword evidence="2" id="KW-0472">Membrane</keyword>
<proteinExistence type="predicted"/>
<keyword evidence="2" id="KW-0812">Transmembrane</keyword>
<feature type="region of interest" description="Disordered" evidence="1">
    <location>
        <begin position="91"/>
        <end position="127"/>
    </location>
</feature>
<evidence type="ECO:0000256" key="2">
    <source>
        <dbReference type="SAM" id="Phobius"/>
    </source>
</evidence>
<dbReference type="Proteomes" id="UP001642464">
    <property type="component" value="Unassembled WGS sequence"/>
</dbReference>
<reference evidence="4 5" key="1">
    <citation type="submission" date="2024-02" db="EMBL/GenBank/DDBJ databases">
        <authorList>
            <person name="Chen Y."/>
            <person name="Shah S."/>
            <person name="Dougan E. K."/>
            <person name="Thang M."/>
            <person name="Chan C."/>
        </authorList>
    </citation>
    <scope>NUCLEOTIDE SEQUENCE [LARGE SCALE GENOMIC DNA]</scope>
</reference>
<gene>
    <name evidence="3" type="ORF">SCF082_LOCUS32304</name>
    <name evidence="4" type="ORF">SCF082_LOCUS32384</name>
</gene>
<evidence type="ECO:0000313" key="5">
    <source>
        <dbReference type="Proteomes" id="UP001642464"/>
    </source>
</evidence>
<feature type="transmembrane region" description="Helical" evidence="2">
    <location>
        <begin position="49"/>
        <end position="68"/>
    </location>
</feature>
<evidence type="ECO:0000313" key="3">
    <source>
        <dbReference type="EMBL" id="CAK9061782.1"/>
    </source>
</evidence>